<keyword evidence="3" id="KW-0547">Nucleotide-binding</keyword>
<dbReference type="SMART" id="SM00382">
    <property type="entry name" value="AAA"/>
    <property type="match status" value="1"/>
</dbReference>
<organism evidence="10 11">
    <name type="scientific">Asticcacaulis aquaticus</name>
    <dbReference type="NCBI Taxonomy" id="2984212"/>
    <lineage>
        <taxon>Bacteria</taxon>
        <taxon>Pseudomonadati</taxon>
        <taxon>Pseudomonadota</taxon>
        <taxon>Alphaproteobacteria</taxon>
        <taxon>Caulobacterales</taxon>
        <taxon>Caulobacteraceae</taxon>
        <taxon>Asticcacaulis</taxon>
    </lineage>
</organism>
<dbReference type="Pfam" id="PF00005">
    <property type="entry name" value="ABC_tran"/>
    <property type="match status" value="1"/>
</dbReference>
<evidence type="ECO:0000259" key="8">
    <source>
        <dbReference type="PROSITE" id="PS50893"/>
    </source>
</evidence>
<dbReference type="InterPro" id="IPR027417">
    <property type="entry name" value="P-loop_NTPase"/>
</dbReference>
<comment type="caution">
    <text evidence="10">The sequence shown here is derived from an EMBL/GenBank/DDBJ whole genome shotgun (WGS) entry which is preliminary data.</text>
</comment>
<dbReference type="InterPro" id="IPR039421">
    <property type="entry name" value="Type_1_exporter"/>
</dbReference>
<comment type="subcellular location">
    <subcellularLocation>
        <location evidence="1">Cell membrane</location>
        <topology evidence="1">Multi-pass membrane protein</topology>
    </subcellularLocation>
</comment>
<keyword evidence="5 7" id="KW-1133">Transmembrane helix</keyword>
<dbReference type="InterPro" id="IPR017871">
    <property type="entry name" value="ABC_transporter-like_CS"/>
</dbReference>
<dbReference type="InterPro" id="IPR003439">
    <property type="entry name" value="ABC_transporter-like_ATP-bd"/>
</dbReference>
<dbReference type="PROSITE" id="PS50929">
    <property type="entry name" value="ABC_TM1F"/>
    <property type="match status" value="1"/>
</dbReference>
<evidence type="ECO:0000256" key="5">
    <source>
        <dbReference type="ARBA" id="ARBA00022989"/>
    </source>
</evidence>
<dbReference type="InterPro" id="IPR003593">
    <property type="entry name" value="AAA+_ATPase"/>
</dbReference>
<dbReference type="Gene3D" id="1.20.1560.10">
    <property type="entry name" value="ABC transporter type 1, transmembrane domain"/>
    <property type="match status" value="1"/>
</dbReference>
<gene>
    <name evidence="10" type="ORF">PQU92_18045</name>
</gene>
<dbReference type="PROSITE" id="PS50893">
    <property type="entry name" value="ABC_TRANSPORTER_2"/>
    <property type="match status" value="1"/>
</dbReference>
<accession>A0ABT5HYT4</accession>
<dbReference type="EMBL" id="JAQQKX010000023">
    <property type="protein sequence ID" value="MDC7685188.1"/>
    <property type="molecule type" value="Genomic_DNA"/>
</dbReference>
<feature type="transmembrane region" description="Helical" evidence="7">
    <location>
        <begin position="282"/>
        <end position="303"/>
    </location>
</feature>
<sequence length="580" mass="63855">MTNIWKIIQLIPEYRGRIIGLILSSAVLGLGATATPYVFRSIVNTITDLFGQRVDYAAALIAVGWAVGAFAVIRLFTTLFGYWQDHQSDQLWLHSISTLRRRVFETMTGLSLDYYERNRVGDITDRFGNCITVTQWLFQLSEGTLASILQLVFGIIVLLIKAPAVGLVMLLLVPYNLISSYLAVKKTKPLRRRWNGLVGKMSGLLSEMVSQIATVRSFAGERIVQRRYDAVQDEWWDVRRTETGIEQRSAVVVNLINSLAVIGSIGWVAWGALHQSYTVGDILLVFALTQAVITTIVPITRLVNTAGDVDSASERLVELIEVPTTVTDRADATEVEPIRRIEFRNVGFTYPGQTRPALRNLSFTAGEGQTVALVGPSGSGKSTIIKLAMRFYDVSEGEILINGRDIRSYTQNSLRTRIGAVLQDIALFNDSIGDNISFARVGAQRDDVIAASKAAHADNFISRLPEGYDTMVGERGVRLSGGEKQRIAIARAILRDPSLIILDEATSALDTESEKLVQDGLKTLLRGRTALVIAHRLSTIASADKIIVMKDGQIAEEGDHASLLDQQHGLYSRLHGLQTA</sequence>
<feature type="domain" description="ABC transporter" evidence="8">
    <location>
        <begin position="341"/>
        <end position="576"/>
    </location>
</feature>
<evidence type="ECO:0000256" key="7">
    <source>
        <dbReference type="SAM" id="Phobius"/>
    </source>
</evidence>
<dbReference type="GO" id="GO:0005524">
    <property type="term" value="F:ATP binding"/>
    <property type="evidence" value="ECO:0007669"/>
    <property type="project" value="UniProtKB-KW"/>
</dbReference>
<feature type="domain" description="ABC transmembrane type-1" evidence="9">
    <location>
        <begin position="19"/>
        <end position="308"/>
    </location>
</feature>
<dbReference type="SUPFAM" id="SSF52540">
    <property type="entry name" value="P-loop containing nucleoside triphosphate hydrolases"/>
    <property type="match status" value="1"/>
</dbReference>
<keyword evidence="2 7" id="KW-0812">Transmembrane</keyword>
<dbReference type="PANTHER" id="PTHR43394:SF1">
    <property type="entry name" value="ATP-BINDING CASSETTE SUB-FAMILY B MEMBER 10, MITOCHONDRIAL"/>
    <property type="match status" value="1"/>
</dbReference>
<dbReference type="InterPro" id="IPR036640">
    <property type="entry name" value="ABC1_TM_sf"/>
</dbReference>
<keyword evidence="11" id="KW-1185">Reference proteome</keyword>
<evidence type="ECO:0000256" key="3">
    <source>
        <dbReference type="ARBA" id="ARBA00022741"/>
    </source>
</evidence>
<evidence type="ECO:0000256" key="2">
    <source>
        <dbReference type="ARBA" id="ARBA00022692"/>
    </source>
</evidence>
<name>A0ABT5HYT4_9CAUL</name>
<protein>
    <submittedName>
        <fullName evidence="10">ABC transporter ATP-binding protein</fullName>
    </submittedName>
</protein>
<keyword evidence="4 10" id="KW-0067">ATP-binding</keyword>
<dbReference type="PANTHER" id="PTHR43394">
    <property type="entry name" value="ATP-DEPENDENT PERMEASE MDL1, MITOCHONDRIAL"/>
    <property type="match status" value="1"/>
</dbReference>
<evidence type="ECO:0000256" key="1">
    <source>
        <dbReference type="ARBA" id="ARBA00004651"/>
    </source>
</evidence>
<dbReference type="Gene3D" id="3.40.50.300">
    <property type="entry name" value="P-loop containing nucleotide triphosphate hydrolases"/>
    <property type="match status" value="1"/>
</dbReference>
<evidence type="ECO:0000256" key="4">
    <source>
        <dbReference type="ARBA" id="ARBA00022840"/>
    </source>
</evidence>
<proteinExistence type="predicted"/>
<dbReference type="SUPFAM" id="SSF90123">
    <property type="entry name" value="ABC transporter transmembrane region"/>
    <property type="match status" value="1"/>
</dbReference>
<dbReference type="Proteomes" id="UP001214854">
    <property type="component" value="Unassembled WGS sequence"/>
</dbReference>
<evidence type="ECO:0000313" key="11">
    <source>
        <dbReference type="Proteomes" id="UP001214854"/>
    </source>
</evidence>
<dbReference type="InterPro" id="IPR011527">
    <property type="entry name" value="ABC1_TM_dom"/>
</dbReference>
<dbReference type="CDD" id="cd07346">
    <property type="entry name" value="ABC_6TM_exporters"/>
    <property type="match status" value="1"/>
</dbReference>
<evidence type="ECO:0000259" key="9">
    <source>
        <dbReference type="PROSITE" id="PS50929"/>
    </source>
</evidence>
<reference evidence="10 11" key="1">
    <citation type="submission" date="2023-01" db="EMBL/GenBank/DDBJ databases">
        <title>Novel species of the genus Asticcacaulis isolated from rivers.</title>
        <authorList>
            <person name="Lu H."/>
        </authorList>
    </citation>
    <scope>NUCLEOTIDE SEQUENCE [LARGE SCALE GENOMIC DNA]</scope>
    <source>
        <strain evidence="10 11">BYS171W</strain>
    </source>
</reference>
<dbReference type="Pfam" id="PF00664">
    <property type="entry name" value="ABC_membrane"/>
    <property type="match status" value="1"/>
</dbReference>
<feature type="transmembrane region" description="Helical" evidence="7">
    <location>
        <begin position="59"/>
        <end position="83"/>
    </location>
</feature>
<keyword evidence="6 7" id="KW-0472">Membrane</keyword>
<dbReference type="PROSITE" id="PS00211">
    <property type="entry name" value="ABC_TRANSPORTER_1"/>
    <property type="match status" value="1"/>
</dbReference>
<feature type="transmembrane region" description="Helical" evidence="7">
    <location>
        <begin position="166"/>
        <end position="184"/>
    </location>
</feature>
<feature type="transmembrane region" description="Helical" evidence="7">
    <location>
        <begin position="136"/>
        <end position="160"/>
    </location>
</feature>
<feature type="transmembrane region" description="Helical" evidence="7">
    <location>
        <begin position="249"/>
        <end position="270"/>
    </location>
</feature>
<evidence type="ECO:0000256" key="6">
    <source>
        <dbReference type="ARBA" id="ARBA00023136"/>
    </source>
</evidence>
<feature type="transmembrane region" description="Helical" evidence="7">
    <location>
        <begin position="21"/>
        <end position="39"/>
    </location>
</feature>
<evidence type="ECO:0000313" key="10">
    <source>
        <dbReference type="EMBL" id="MDC7685188.1"/>
    </source>
</evidence>
<dbReference type="RefSeq" id="WP_272749693.1">
    <property type="nucleotide sequence ID" value="NZ_JAQQKX010000023.1"/>
</dbReference>